<evidence type="ECO:0000256" key="5">
    <source>
        <dbReference type="RuleBase" id="RU362057"/>
    </source>
</evidence>
<gene>
    <name evidence="6" type="primary">MdUFGT1-1</name>
</gene>
<dbReference type="AlphaFoldDB" id="C9K224"/>
<sequence>MAPPLPIEIEPSSTNGQPHLADAYNRHVAVVAFPFSSHASALLETVRRLATALPNTLFSFFSTSKSNSSLFSNNSVDNMPRNIRVYDVADGVPEGYVFVGKPQEDIELFMNAAPENIRRSLDASVADIGKQISCLITDAFLWFGVHLADELGAPWVTFWISGLKSLSVHVHTDLIRDTIGTQGITGRENDLIVDKNVNIQGLSNVRIKDLAEGVIFGNLDSVISGMLLQMGRLLPRATAVFMNGFEELELPVPNDLKSKVNKLLNVGPSNVASPLPPLPPSDACLSWLDKQEAPSSVVYISFGTVASPAEKEQMAIAEALEATGAPFLWSIKDSCKTPLLNEFLTKALSKLNGMVVPWAPQPHVLAHDSVGAFVSHCGWNSIMETIAGGVPMICRPYFADQRLNARMVEEVFEIGVTVEDGVFTREGLVKSLEVVLSPESGRKFRDNIKRVKQLAVEAVGPQGSSTRNFKSLLDIVAGSNYQV</sequence>
<dbReference type="SUPFAM" id="SSF53756">
    <property type="entry name" value="UDP-Glycosyltransferase/glycogen phosphorylase"/>
    <property type="match status" value="1"/>
</dbReference>
<evidence type="ECO:0000256" key="1">
    <source>
        <dbReference type="ARBA" id="ARBA00009995"/>
    </source>
</evidence>
<evidence type="ECO:0000256" key="3">
    <source>
        <dbReference type="ARBA" id="ARBA00022679"/>
    </source>
</evidence>
<dbReference type="Gene3D" id="3.40.50.2000">
    <property type="entry name" value="Glycogen Phosphorylase B"/>
    <property type="match status" value="2"/>
</dbReference>
<proteinExistence type="evidence at transcript level"/>
<dbReference type="GO" id="GO:0033485">
    <property type="term" value="P:cyanidin 3-O-glucoside biosynthetic process"/>
    <property type="evidence" value="ECO:0007669"/>
    <property type="project" value="UniProtKB-ARBA"/>
</dbReference>
<evidence type="ECO:0000256" key="2">
    <source>
        <dbReference type="ARBA" id="ARBA00022676"/>
    </source>
</evidence>
<dbReference type="PANTHER" id="PTHR11926:SF1560">
    <property type="entry name" value="UDP-GLYCOSYLTRANSFERASE 74E1-RELATED"/>
    <property type="match status" value="1"/>
</dbReference>
<evidence type="ECO:0000256" key="4">
    <source>
        <dbReference type="RuleBase" id="RU003718"/>
    </source>
</evidence>
<dbReference type="PROSITE" id="PS00375">
    <property type="entry name" value="UDPGT"/>
    <property type="match status" value="1"/>
</dbReference>
<protein>
    <recommendedName>
        <fullName evidence="5">Glycosyltransferase</fullName>
        <ecNumber evidence="5">2.4.1.-</ecNumber>
    </recommendedName>
</protein>
<accession>C9K224</accession>
<dbReference type="GO" id="GO:0080043">
    <property type="term" value="F:quercetin 3-O-glucosyltransferase activity"/>
    <property type="evidence" value="ECO:0007669"/>
    <property type="project" value="TreeGrafter"/>
</dbReference>
<dbReference type="PANTHER" id="PTHR11926">
    <property type="entry name" value="GLUCOSYL/GLUCURONOSYL TRANSFERASES"/>
    <property type="match status" value="1"/>
</dbReference>
<dbReference type="EMBL" id="AB461385">
    <property type="protein sequence ID" value="BAI44431.1"/>
    <property type="molecule type" value="mRNA"/>
</dbReference>
<dbReference type="EC" id="2.4.1.-" evidence="5"/>
<keyword evidence="3 4" id="KW-0808">Transferase</keyword>
<dbReference type="FunFam" id="3.40.50.2000:FF:000060">
    <property type="entry name" value="Glycosyltransferase"/>
    <property type="match status" value="1"/>
</dbReference>
<dbReference type="GO" id="GO:0080044">
    <property type="term" value="F:quercetin 7-O-glucosyltransferase activity"/>
    <property type="evidence" value="ECO:0007669"/>
    <property type="project" value="TreeGrafter"/>
</dbReference>
<dbReference type="FunFam" id="3.40.50.2000:FF:000129">
    <property type="entry name" value="Glycosyltransferase"/>
    <property type="match status" value="1"/>
</dbReference>
<dbReference type="CAZy" id="GT1">
    <property type="family name" value="Glycosyltransferase Family 1"/>
</dbReference>
<dbReference type="BRENDA" id="2.4.1.115">
    <property type="organism ID" value="3164"/>
</dbReference>
<dbReference type="GO" id="GO:0031542">
    <property type="term" value="P:positive regulation of anthocyanin biosynthetic process"/>
    <property type="evidence" value="ECO:0007669"/>
    <property type="project" value="UniProtKB-ARBA"/>
</dbReference>
<dbReference type="CDD" id="cd03784">
    <property type="entry name" value="GT1_Gtf-like"/>
    <property type="match status" value="1"/>
</dbReference>
<keyword evidence="2 4" id="KW-0328">Glycosyltransferase</keyword>
<evidence type="ECO:0000313" key="6">
    <source>
        <dbReference type="EMBL" id="BAI44431.1"/>
    </source>
</evidence>
<organism evidence="6">
    <name type="scientific">Malus domestica</name>
    <name type="common">Apple</name>
    <name type="synonym">Pyrus malus</name>
    <dbReference type="NCBI Taxonomy" id="3750"/>
    <lineage>
        <taxon>Eukaryota</taxon>
        <taxon>Viridiplantae</taxon>
        <taxon>Streptophyta</taxon>
        <taxon>Embryophyta</taxon>
        <taxon>Tracheophyta</taxon>
        <taxon>Spermatophyta</taxon>
        <taxon>Magnoliopsida</taxon>
        <taxon>eudicotyledons</taxon>
        <taxon>Gunneridae</taxon>
        <taxon>Pentapetalae</taxon>
        <taxon>rosids</taxon>
        <taxon>fabids</taxon>
        <taxon>Rosales</taxon>
        <taxon>Rosaceae</taxon>
        <taxon>Amygdaloideae</taxon>
        <taxon>Maleae</taxon>
        <taxon>Malus</taxon>
    </lineage>
</organism>
<dbReference type="Pfam" id="PF00201">
    <property type="entry name" value="UDPGT"/>
    <property type="match status" value="1"/>
</dbReference>
<dbReference type="InterPro" id="IPR035595">
    <property type="entry name" value="UDP_glycos_trans_CS"/>
</dbReference>
<dbReference type="GO" id="GO:0047213">
    <property type="term" value="F:anthocyanidin 3-O-glucosyltransferase activity"/>
    <property type="evidence" value="ECO:0007669"/>
    <property type="project" value="UniProtKB-ARBA"/>
</dbReference>
<dbReference type="InterPro" id="IPR002213">
    <property type="entry name" value="UDP_glucos_trans"/>
</dbReference>
<comment type="similarity">
    <text evidence="1 4">Belongs to the UDP-glycosyltransferase family.</text>
</comment>
<name>C9K224_MALDO</name>
<reference evidence="6" key="1">
    <citation type="journal article" date="2009" name="Planta">
        <title>UDP-sugar biosynthetic pathway: contribution to cyanidin 3-galactoside biosynthesis in apple skin.</title>
        <authorList>
            <person name="Ban Y."/>
            <person name="Kondo S."/>
            <person name="Ubi B.E."/>
            <person name="Honda C."/>
            <person name="Bessho H."/>
            <person name="Moriguchi T."/>
        </authorList>
    </citation>
    <scope>NUCLEOTIDE SEQUENCE</scope>
    <source>
        <tissue evidence="6">Fruit skin</tissue>
    </source>
</reference>